<dbReference type="Proteomes" id="UP001596067">
    <property type="component" value="Unassembled WGS sequence"/>
</dbReference>
<organism evidence="2 3">
    <name type="scientific">Kitasatospora aburaviensis</name>
    <dbReference type="NCBI Taxonomy" id="67265"/>
    <lineage>
        <taxon>Bacteria</taxon>
        <taxon>Bacillati</taxon>
        <taxon>Actinomycetota</taxon>
        <taxon>Actinomycetes</taxon>
        <taxon>Kitasatosporales</taxon>
        <taxon>Streptomycetaceae</taxon>
        <taxon>Kitasatospora</taxon>
    </lineage>
</organism>
<proteinExistence type="predicted"/>
<gene>
    <name evidence="2" type="ORF">ACFP0N_22525</name>
</gene>
<protein>
    <recommendedName>
        <fullName evidence="4">Transposase</fullName>
    </recommendedName>
</protein>
<evidence type="ECO:0008006" key="4">
    <source>
        <dbReference type="Google" id="ProtNLM"/>
    </source>
</evidence>
<evidence type="ECO:0000256" key="1">
    <source>
        <dbReference type="SAM" id="MobiDB-lite"/>
    </source>
</evidence>
<evidence type="ECO:0000313" key="3">
    <source>
        <dbReference type="Proteomes" id="UP001596067"/>
    </source>
</evidence>
<dbReference type="RefSeq" id="WP_313765087.1">
    <property type="nucleotide sequence ID" value="NZ_BAAAVH010000018.1"/>
</dbReference>
<accession>A0ABW1F0D8</accession>
<reference evidence="3" key="1">
    <citation type="journal article" date="2019" name="Int. J. Syst. Evol. Microbiol.">
        <title>The Global Catalogue of Microorganisms (GCM) 10K type strain sequencing project: providing services to taxonomists for standard genome sequencing and annotation.</title>
        <authorList>
            <consortium name="The Broad Institute Genomics Platform"/>
            <consortium name="The Broad Institute Genome Sequencing Center for Infectious Disease"/>
            <person name="Wu L."/>
            <person name="Ma J."/>
        </authorList>
    </citation>
    <scope>NUCLEOTIDE SEQUENCE [LARGE SCALE GENOMIC DNA]</scope>
    <source>
        <strain evidence="3">CGMCC 4.1469</strain>
    </source>
</reference>
<keyword evidence="3" id="KW-1185">Reference proteome</keyword>
<feature type="region of interest" description="Disordered" evidence="1">
    <location>
        <begin position="1"/>
        <end position="33"/>
    </location>
</feature>
<name>A0ABW1F0D8_9ACTN</name>
<dbReference type="EMBL" id="JBHSOD010000030">
    <property type="protein sequence ID" value="MFC5887748.1"/>
    <property type="molecule type" value="Genomic_DNA"/>
</dbReference>
<evidence type="ECO:0000313" key="2">
    <source>
        <dbReference type="EMBL" id="MFC5887748.1"/>
    </source>
</evidence>
<sequence length="64" mass="6644">MSTVHVTAPRVPNQKSTPDSPAGATAAAVPGRRHSPLKTAVRNLGIALDTAARVVLLGRDGVRY</sequence>
<comment type="caution">
    <text evidence="2">The sequence shown here is derived from an EMBL/GenBank/DDBJ whole genome shotgun (WGS) entry which is preliminary data.</text>
</comment>